<proteinExistence type="predicted"/>
<dbReference type="Gene3D" id="2.170.270.10">
    <property type="entry name" value="SET domain"/>
    <property type="match status" value="1"/>
</dbReference>
<comment type="caution">
    <text evidence="1">The sequence shown here is derived from an EMBL/GenBank/DDBJ whole genome shotgun (WGS) entry which is preliminary data.</text>
</comment>
<dbReference type="SUPFAM" id="SSF82199">
    <property type="entry name" value="SET domain"/>
    <property type="match status" value="1"/>
</dbReference>
<evidence type="ECO:0000313" key="1">
    <source>
        <dbReference type="EMBL" id="EJK76870.1"/>
    </source>
</evidence>
<dbReference type="OrthoDB" id="42450at2759"/>
<organism evidence="1 2">
    <name type="scientific">Thalassiosira oceanica</name>
    <name type="common">Marine diatom</name>
    <dbReference type="NCBI Taxonomy" id="159749"/>
    <lineage>
        <taxon>Eukaryota</taxon>
        <taxon>Sar</taxon>
        <taxon>Stramenopiles</taxon>
        <taxon>Ochrophyta</taxon>
        <taxon>Bacillariophyta</taxon>
        <taxon>Coscinodiscophyceae</taxon>
        <taxon>Thalassiosirophycidae</taxon>
        <taxon>Thalassiosirales</taxon>
        <taxon>Thalassiosiraceae</taxon>
        <taxon>Thalassiosira</taxon>
    </lineage>
</organism>
<dbReference type="InterPro" id="IPR046341">
    <property type="entry name" value="SET_dom_sf"/>
</dbReference>
<sequence>MLQLATAATATVAFVQPFRQTSVTRHDAKRDDPLLAQEKNDLECRIDEVLTKRSQELLDELGDEQTAREAILSSRLPGLNFLDRSEVRPSRIFGAGRGLFAIEDVPCGEVITCYPGDALLASGDGTKSLLWGEHVPDGMIWDDEAVFAGTESAPPLTSYSVSVDDRYSVLGHPSLDDDPAYYGHYANDGMDGLGSGIDEELGVEKSIDVYMSKSAMMANAMHRPFRGTPPVTYGDGGNEKYQGWGGDIRHVVSACCDAVSGYHSRRPHSHNLSLACLYHGKRT</sequence>
<protein>
    <submittedName>
        <fullName evidence="1">Uncharacterized protein</fullName>
    </submittedName>
</protein>
<keyword evidence="2" id="KW-1185">Reference proteome</keyword>
<dbReference type="CDD" id="cd08161">
    <property type="entry name" value="SET"/>
    <property type="match status" value="1"/>
</dbReference>
<dbReference type="Proteomes" id="UP000266841">
    <property type="component" value="Unassembled WGS sequence"/>
</dbReference>
<evidence type="ECO:0000313" key="2">
    <source>
        <dbReference type="Proteomes" id="UP000266841"/>
    </source>
</evidence>
<dbReference type="AlphaFoldDB" id="K0THF9"/>
<dbReference type="EMBL" id="AGNL01001598">
    <property type="protein sequence ID" value="EJK76870.1"/>
    <property type="molecule type" value="Genomic_DNA"/>
</dbReference>
<reference evidence="1 2" key="1">
    <citation type="journal article" date="2012" name="Genome Biol.">
        <title>Genome and low-iron response of an oceanic diatom adapted to chronic iron limitation.</title>
        <authorList>
            <person name="Lommer M."/>
            <person name="Specht M."/>
            <person name="Roy A.S."/>
            <person name="Kraemer L."/>
            <person name="Andreson R."/>
            <person name="Gutowska M.A."/>
            <person name="Wolf J."/>
            <person name="Bergner S.V."/>
            <person name="Schilhabel M.B."/>
            <person name="Klostermeier U.C."/>
            <person name="Beiko R.G."/>
            <person name="Rosenstiel P."/>
            <person name="Hippler M."/>
            <person name="Laroche J."/>
        </authorList>
    </citation>
    <scope>NUCLEOTIDE SEQUENCE [LARGE SCALE GENOMIC DNA]</scope>
    <source>
        <strain evidence="1 2">CCMP1005</strain>
    </source>
</reference>
<name>K0THF9_THAOC</name>
<dbReference type="eggNOG" id="ENOG502T9VX">
    <property type="taxonomic scope" value="Eukaryota"/>
</dbReference>
<accession>K0THF9</accession>
<gene>
    <name evidence="1" type="ORF">THAOC_01343</name>
</gene>